<feature type="domain" description="Helicase C-terminal" evidence="2">
    <location>
        <begin position="292"/>
        <end position="437"/>
    </location>
</feature>
<dbReference type="FunFam" id="3.40.50.300:FF:000859">
    <property type="entry name" value="ATP-dependent RNA helicase"/>
    <property type="match status" value="1"/>
</dbReference>
<dbReference type="AlphaFoldDB" id="D4B7K7"/>
<dbReference type="eggNOG" id="COG1061">
    <property type="taxonomic scope" value="Bacteria"/>
</dbReference>
<accession>D4B7K7</accession>
<organism evidence="3 4">
    <name type="scientific">Citrobacter youngae ATCC 29220</name>
    <dbReference type="NCBI Taxonomy" id="500640"/>
    <lineage>
        <taxon>Bacteria</taxon>
        <taxon>Pseudomonadati</taxon>
        <taxon>Pseudomonadota</taxon>
        <taxon>Gammaproteobacteria</taxon>
        <taxon>Enterobacterales</taxon>
        <taxon>Enterobacteriaceae</taxon>
        <taxon>Citrobacter</taxon>
        <taxon>Citrobacter freundii complex</taxon>
    </lineage>
</organism>
<dbReference type="GO" id="GO:0006412">
    <property type="term" value="P:translation"/>
    <property type="evidence" value="ECO:0007669"/>
    <property type="project" value="InterPro"/>
</dbReference>
<sequence length="637" mass="72292">MSVIFACKNTRSGFAPEKWDCYPPSIAVLHHPSREMIHGILYLVIDYLSEPMIFTLRPYQKEAVDATLNHFRHHRTPAVIVLPTGAGKSLVIAELARVARGRVLVLAHVKELVAQNYAKYCALGLEADIFAAGLKRKESHGKVVFGSVQSVARNLDAFQGEFSLLIVDECHRIGDDEESQYQQILTHLTNLNPHLRLLGLTATPFRLGKGWIYHFHYHGMVRGDEKALFRDCIYELPLRYMIKHGYLTPPERLDMPVVQYDFSRLQAQSNGLFSEADLNRELKKQQRITPHIISQIVEFAQTRKGVMIFAATVEHAKEILGLLPADDAALITGDTPGAERDVLIEEFKAQRFRYLVNVSVLTTGFDAPHVDLIAILRPTESVSLYQQIVGRGLRLAPGKTDCLILDYAGNPHDLYAPEVGAPKGKSDNVPVQVFCPACGFANTFWGKTTADGTLIEHFGRRCQGWFEDDDGHREQCDFRFRFKNCPQCNAENDIAARRCRECDTVLVDPDDMLKAALRLKDALVLRCSGMVLQNGQDEKGEWLKITYYDEDGADVSERFRLHTPAQRTAFEQLFIRPHTRTPGIPLRWITAADILAQQALLRHPDFVVARMKGQYWQVREKVFDYEGRFRRAHELRG</sequence>
<dbReference type="GO" id="GO:0005829">
    <property type="term" value="C:cytosol"/>
    <property type="evidence" value="ECO:0007669"/>
    <property type="project" value="TreeGrafter"/>
</dbReference>
<dbReference type="InterPro" id="IPR027417">
    <property type="entry name" value="P-loop_NTPase"/>
</dbReference>
<dbReference type="GO" id="GO:0003677">
    <property type="term" value="F:DNA binding"/>
    <property type="evidence" value="ECO:0007669"/>
    <property type="project" value="InterPro"/>
</dbReference>
<keyword evidence="3" id="KW-0378">Hydrolase</keyword>
<dbReference type="Gene3D" id="3.40.50.300">
    <property type="entry name" value="P-loop containing nucleotide triphosphate hydrolases"/>
    <property type="match status" value="2"/>
</dbReference>
<dbReference type="InterPro" id="IPR006935">
    <property type="entry name" value="Helicase/UvrB_N"/>
</dbReference>
<dbReference type="CDD" id="cd18799">
    <property type="entry name" value="SF2_C_EcoAI-like"/>
    <property type="match status" value="1"/>
</dbReference>
<protein>
    <submittedName>
        <fullName evidence="3">Helicase C-terminal domain protein</fullName>
    </submittedName>
</protein>
<dbReference type="Pfam" id="PF04851">
    <property type="entry name" value="ResIII"/>
    <property type="match status" value="1"/>
</dbReference>
<comment type="caution">
    <text evidence="3">The sequence shown here is derived from an EMBL/GenBank/DDBJ whole genome shotgun (WGS) entry which is preliminary data.</text>
</comment>
<name>D4B7K7_9ENTR</name>
<gene>
    <name evidence="3" type="ORF">CIT292_06306</name>
</gene>
<dbReference type="SMART" id="SM00487">
    <property type="entry name" value="DEXDc"/>
    <property type="match status" value="1"/>
</dbReference>
<dbReference type="InterPro" id="IPR001650">
    <property type="entry name" value="Helicase_C-like"/>
</dbReference>
<dbReference type="GO" id="GO:0005524">
    <property type="term" value="F:ATP binding"/>
    <property type="evidence" value="ECO:0007669"/>
    <property type="project" value="InterPro"/>
</dbReference>
<dbReference type="FunFam" id="3.40.50.300:FF:000794">
    <property type="entry name" value="ATP-dependent RNA helicase"/>
    <property type="match status" value="1"/>
</dbReference>
<dbReference type="HOGENOM" id="CLU_014765_1_0_6"/>
<dbReference type="Proteomes" id="UP000003880">
    <property type="component" value="Unassembled WGS sequence"/>
</dbReference>
<dbReference type="PANTHER" id="PTHR47396">
    <property type="entry name" value="TYPE I RESTRICTION ENZYME ECOKI R PROTEIN"/>
    <property type="match status" value="1"/>
</dbReference>
<dbReference type="GO" id="GO:0016787">
    <property type="term" value="F:hydrolase activity"/>
    <property type="evidence" value="ECO:0007669"/>
    <property type="project" value="InterPro"/>
</dbReference>
<dbReference type="Pfam" id="PF00271">
    <property type="entry name" value="Helicase_C"/>
    <property type="match status" value="1"/>
</dbReference>
<proteinExistence type="predicted"/>
<dbReference type="EMBL" id="ABWL02000002">
    <property type="protein sequence ID" value="EFE10138.1"/>
    <property type="molecule type" value="Genomic_DNA"/>
</dbReference>
<keyword evidence="3" id="KW-0547">Nucleotide-binding</keyword>
<dbReference type="InterPro" id="IPR014001">
    <property type="entry name" value="Helicase_ATP-bd"/>
</dbReference>
<reference evidence="3 4" key="1">
    <citation type="submission" date="2010-02" db="EMBL/GenBank/DDBJ databases">
        <authorList>
            <person name="Weinstock G."/>
            <person name="Sodergren E."/>
            <person name="Clifton S."/>
            <person name="Fulton L."/>
            <person name="Fulton B."/>
            <person name="Courtney L."/>
            <person name="Fronick C."/>
            <person name="Harrison M."/>
            <person name="Strong C."/>
            <person name="Farmer C."/>
            <person name="Delahaunty K."/>
            <person name="Markovic C."/>
            <person name="Hall O."/>
            <person name="Minx P."/>
            <person name="Tomlinson C."/>
            <person name="Mitreva M."/>
            <person name="Nelson J."/>
            <person name="Hou S."/>
            <person name="Wollam A."/>
            <person name="Pepin K.H."/>
            <person name="Johnson M."/>
            <person name="Bhonagiri V."/>
            <person name="Zhang X."/>
            <person name="Suruliraj S."/>
            <person name="Warren W."/>
            <person name="Chinwalla A."/>
            <person name="Mardis E.R."/>
            <person name="Wilson R.K."/>
        </authorList>
    </citation>
    <scope>NUCLEOTIDE SEQUENCE [LARGE SCALE GENOMIC DNA]</scope>
    <source>
        <strain evidence="3 4">ATCC 29220</strain>
    </source>
</reference>
<dbReference type="InterPro" id="IPR011332">
    <property type="entry name" value="Ribosomal_zn-bd"/>
</dbReference>
<dbReference type="InterPro" id="IPR050742">
    <property type="entry name" value="Helicase_Restrict-Modif_Enz"/>
</dbReference>
<keyword evidence="3" id="KW-0347">Helicase</keyword>
<dbReference type="PROSITE" id="PS51194">
    <property type="entry name" value="HELICASE_CTER"/>
    <property type="match status" value="1"/>
</dbReference>
<dbReference type="SUPFAM" id="SSF52540">
    <property type="entry name" value="P-loop containing nucleoside triphosphate hydrolases"/>
    <property type="match status" value="1"/>
</dbReference>
<evidence type="ECO:0000313" key="3">
    <source>
        <dbReference type="EMBL" id="EFE10138.1"/>
    </source>
</evidence>
<dbReference type="PROSITE" id="PS51192">
    <property type="entry name" value="HELICASE_ATP_BIND_1"/>
    <property type="match status" value="1"/>
</dbReference>
<dbReference type="PANTHER" id="PTHR47396:SF1">
    <property type="entry name" value="ATP-DEPENDENT HELICASE IRC3-RELATED"/>
    <property type="match status" value="1"/>
</dbReference>
<evidence type="ECO:0000259" key="1">
    <source>
        <dbReference type="PROSITE" id="PS51192"/>
    </source>
</evidence>
<keyword evidence="3" id="KW-0067">ATP-binding</keyword>
<evidence type="ECO:0000259" key="2">
    <source>
        <dbReference type="PROSITE" id="PS51194"/>
    </source>
</evidence>
<dbReference type="GO" id="GO:0004386">
    <property type="term" value="F:helicase activity"/>
    <property type="evidence" value="ECO:0007669"/>
    <property type="project" value="UniProtKB-KW"/>
</dbReference>
<feature type="domain" description="Helicase ATP-binding" evidence="1">
    <location>
        <begin position="69"/>
        <end position="222"/>
    </location>
</feature>
<dbReference type="SUPFAM" id="SSF57829">
    <property type="entry name" value="Zn-binding ribosomal proteins"/>
    <property type="match status" value="1"/>
</dbReference>
<dbReference type="SMART" id="SM00490">
    <property type="entry name" value="HELICc"/>
    <property type="match status" value="1"/>
</dbReference>
<evidence type="ECO:0000313" key="4">
    <source>
        <dbReference type="Proteomes" id="UP000003880"/>
    </source>
</evidence>